<dbReference type="PANTHER" id="PTHR10605">
    <property type="entry name" value="HEPARAN SULFATE SULFOTRANSFERASE"/>
    <property type="match status" value="1"/>
</dbReference>
<feature type="domain" description="Heparan sulphate-N-deacetylase deacetylase" evidence="20">
    <location>
        <begin position="329"/>
        <end position="532"/>
    </location>
</feature>
<dbReference type="EC" id="2.8.2.8" evidence="5"/>
<dbReference type="EMBL" id="KB201931">
    <property type="protein sequence ID" value="ESO93397.1"/>
    <property type="molecule type" value="Genomic_DNA"/>
</dbReference>
<keyword evidence="9" id="KW-0735">Signal-anchor</keyword>
<dbReference type="GO" id="GO:0019213">
    <property type="term" value="F:deacetylase activity"/>
    <property type="evidence" value="ECO:0007669"/>
    <property type="project" value="TreeGrafter"/>
</dbReference>
<feature type="binding site" evidence="17">
    <location>
        <position position="729"/>
    </location>
    <ligand>
        <name>3'-phosphoadenylyl sulfate</name>
        <dbReference type="ChEBI" id="CHEBI:58339"/>
    </ligand>
</feature>
<evidence type="ECO:0000256" key="9">
    <source>
        <dbReference type="ARBA" id="ARBA00022968"/>
    </source>
</evidence>
<comment type="pathway">
    <text evidence="2">Glycan metabolism; heparin biosynthesis.</text>
</comment>
<evidence type="ECO:0000256" key="17">
    <source>
        <dbReference type="PIRSR" id="PIRSR637359-2"/>
    </source>
</evidence>
<sequence>MELKLGLNVELGFLGMYCRSSLIVLSNICARCFCRKRFTLTRLLVILLIISVITTIFSISYLNVHLRSTKRRKIPPLPLSPCRANITDMKNPFKKISHHTKDVLRFGEKVLVLVDLQFSKAGTKIIRLLEAVRIEYKVVSTGRNLPTLTHLDEGKFAVIIFENFNAYINMDNWNRQLLDKYCLEYNVGIIGFVPSTTDMITEIVPGFPLTMEYNQKLQDYKLNRFSDVWRVTKASQFYEGRLPGDWTVFRTNHSTYEPLSYSKKQSQKFSVSIEDDDNKPVSPVIYDSGKIDNIKRILFGSTLRFWLHRLLLLDSISYLSHGKLSVSLDRYIQIDIDDIFVGKEGIRMLVEDVEALAQKQELFQQIIPGFHFNLGFSGRYYLHGSYDEDAGDKKLLEYRDKFWWFGHMWRHEQAHKFNEEALTLAMQQNKKFAQENFIPVKQNYAVAPHHSGVYPVHEELYKAWRNVWDVKVTSTEEYPKLNPSLRRRGFIYKGIMVLPRQTCGLYTHTLVLDDYPGGKKGLDDSIKGGELFQSILYNPITIFMTHLSNYGNDRLALYTFEGALKFLKCWTNFNLKSLPPLQLALKYFEMFPEERDPIWQNPCNYKRHLVIWSANKTCEKLPSFMVVGPQKTGTTALYTFLAMHPGIVSNYNSPDTFEEVQFFNGNNYYKGLDWYLEFFPDPSNSTSPIIFEKSATYFDNEVVPQRAFSLLPKARIICILLNPAKRAYSWYQHMRSHDDPTALSYSFYDVISASDIAPRKLRDLRNRCLNPGMYAQHLVRWLDYYQPSQIFIIDGEQLKNDPINVMHRVQRFLQVEKYYDYSQHLRYDPKKGFFCEVLSNNFRKRKRKSYPPMTDEETLFLKQYYHKYNVALSKLFERLHITAPSWLEEIYEMKRNELTTV</sequence>
<keyword evidence="8" id="KW-0378">Hydrolase</keyword>
<feature type="binding site" evidence="17">
    <location>
        <begin position="846"/>
        <end position="850"/>
    </location>
    <ligand>
        <name>3'-phosphoadenylyl sulfate</name>
        <dbReference type="ChEBI" id="CHEBI:58339"/>
    </ligand>
</feature>
<evidence type="ECO:0000256" key="8">
    <source>
        <dbReference type="ARBA" id="ARBA00022801"/>
    </source>
</evidence>
<feature type="active site" description="For sulfotransferase activity" evidence="16">
    <location>
        <position position="631"/>
    </location>
</feature>
<reference evidence="22 23" key="1">
    <citation type="journal article" date="2013" name="Nature">
        <title>Insights into bilaterian evolution from three spiralian genomes.</title>
        <authorList>
            <person name="Simakov O."/>
            <person name="Marletaz F."/>
            <person name="Cho S.J."/>
            <person name="Edsinger-Gonzales E."/>
            <person name="Havlak P."/>
            <person name="Hellsten U."/>
            <person name="Kuo D.H."/>
            <person name="Larsson T."/>
            <person name="Lv J."/>
            <person name="Arendt D."/>
            <person name="Savage R."/>
            <person name="Osoegawa K."/>
            <person name="de Jong P."/>
            <person name="Grimwood J."/>
            <person name="Chapman J.A."/>
            <person name="Shapiro H."/>
            <person name="Aerts A."/>
            <person name="Otillar R.P."/>
            <person name="Terry A.Y."/>
            <person name="Boore J.L."/>
            <person name="Grigoriev I.V."/>
            <person name="Lindberg D.R."/>
            <person name="Seaver E.C."/>
            <person name="Weisblat D.A."/>
            <person name="Putnam N.H."/>
            <person name="Rokhsar D.S."/>
        </authorList>
    </citation>
    <scope>NUCLEOTIDE SEQUENCE [LARGE SCALE GENOMIC DNA]</scope>
</reference>
<dbReference type="GO" id="GO:0030210">
    <property type="term" value="P:heparin proteoglycan biosynthetic process"/>
    <property type="evidence" value="ECO:0007669"/>
    <property type="project" value="UniProtKB-UniPathway"/>
</dbReference>
<evidence type="ECO:0000256" key="2">
    <source>
        <dbReference type="ARBA" id="ARBA00004841"/>
    </source>
</evidence>
<dbReference type="Pfam" id="PF12062">
    <property type="entry name" value="HSNSD-CE"/>
    <property type="match status" value="1"/>
</dbReference>
<keyword evidence="23" id="KW-1185">Reference proteome</keyword>
<evidence type="ECO:0000256" key="10">
    <source>
        <dbReference type="ARBA" id="ARBA00022989"/>
    </source>
</evidence>
<evidence type="ECO:0000256" key="13">
    <source>
        <dbReference type="ARBA" id="ARBA00023157"/>
    </source>
</evidence>
<comment type="pathway">
    <text evidence="3">Glycan metabolism; heparan sulfate biosynthesis.</text>
</comment>
<keyword evidence="15" id="KW-0511">Multifunctional enzyme</keyword>
<comment type="similarity">
    <text evidence="4">Belongs to the sulfotransferase 1 family. NDST subfamily.</text>
</comment>
<dbReference type="GO" id="GO:0015016">
    <property type="term" value="F:heparan sulfate N-sulfotransferase activity"/>
    <property type="evidence" value="ECO:0007669"/>
    <property type="project" value="UniProtKB-EC"/>
</dbReference>
<evidence type="ECO:0000256" key="11">
    <source>
        <dbReference type="ARBA" id="ARBA00023034"/>
    </source>
</evidence>
<evidence type="ECO:0000256" key="16">
    <source>
        <dbReference type="PIRSR" id="PIRSR637359-1"/>
    </source>
</evidence>
<dbReference type="SUPFAM" id="SSF52540">
    <property type="entry name" value="P-loop containing nucleoside triphosphate hydrolases"/>
    <property type="match status" value="1"/>
</dbReference>
<evidence type="ECO:0000259" key="19">
    <source>
        <dbReference type="Pfam" id="PF00685"/>
    </source>
</evidence>
<dbReference type="GeneID" id="20249048"/>
<evidence type="ECO:0000256" key="12">
    <source>
        <dbReference type="ARBA" id="ARBA00023136"/>
    </source>
</evidence>
<comment type="subcellular location">
    <subcellularLocation>
        <location evidence="1">Golgi apparatus membrane</location>
        <topology evidence="1">Single-pass type II membrane protein</topology>
    </subcellularLocation>
</comment>
<dbReference type="Gene3D" id="3.40.50.300">
    <property type="entry name" value="P-loop containing nucleotide triphosphate hydrolases"/>
    <property type="match status" value="1"/>
</dbReference>
<dbReference type="Pfam" id="PF25119">
    <property type="entry name" value="HSNSD_N"/>
    <property type="match status" value="1"/>
</dbReference>
<evidence type="ECO:0000259" key="21">
    <source>
        <dbReference type="Pfam" id="PF25119"/>
    </source>
</evidence>
<evidence type="ECO:0000256" key="3">
    <source>
        <dbReference type="ARBA" id="ARBA00005093"/>
    </source>
</evidence>
<evidence type="ECO:0000313" key="22">
    <source>
        <dbReference type="EMBL" id="ESO93397.1"/>
    </source>
</evidence>
<dbReference type="STRING" id="225164.V4A9I8"/>
<dbReference type="InterPro" id="IPR056793">
    <property type="entry name" value="HSNSD_N"/>
</dbReference>
<dbReference type="Proteomes" id="UP000030746">
    <property type="component" value="Unassembled WGS sequence"/>
</dbReference>
<dbReference type="UniPathway" id="UPA00756"/>
<keyword evidence="14" id="KW-0325">Glycoprotein</keyword>
<feature type="domain" description="Sulfotransferase" evidence="19">
    <location>
        <begin position="623"/>
        <end position="849"/>
    </location>
</feature>
<dbReference type="KEGG" id="lgi:LOTGIDRAFT_232790"/>
<dbReference type="InterPro" id="IPR027417">
    <property type="entry name" value="P-loop_NTPase"/>
</dbReference>
<evidence type="ECO:0000256" key="4">
    <source>
        <dbReference type="ARBA" id="ARBA00010420"/>
    </source>
</evidence>
<keyword evidence="10 18" id="KW-1133">Transmembrane helix</keyword>
<evidence type="ECO:0000256" key="15">
    <source>
        <dbReference type="ARBA" id="ARBA00023268"/>
    </source>
</evidence>
<dbReference type="AlphaFoldDB" id="V4A9I8"/>
<feature type="transmembrane region" description="Helical" evidence="18">
    <location>
        <begin position="12"/>
        <end position="30"/>
    </location>
</feature>
<dbReference type="InterPro" id="IPR037359">
    <property type="entry name" value="NST/OST"/>
</dbReference>
<evidence type="ECO:0000256" key="18">
    <source>
        <dbReference type="SAM" id="Phobius"/>
    </source>
</evidence>
<dbReference type="CTD" id="20249048"/>
<evidence type="ECO:0000259" key="20">
    <source>
        <dbReference type="Pfam" id="PF12062"/>
    </source>
</evidence>
<gene>
    <name evidence="22" type="ORF">LOTGIDRAFT_232790</name>
</gene>
<dbReference type="HOGENOM" id="CLU_011357_2_0_1"/>
<name>V4A9I8_LOTGI</name>
<organism evidence="22 23">
    <name type="scientific">Lottia gigantea</name>
    <name type="common">Giant owl limpet</name>
    <dbReference type="NCBI Taxonomy" id="225164"/>
    <lineage>
        <taxon>Eukaryota</taxon>
        <taxon>Metazoa</taxon>
        <taxon>Spiralia</taxon>
        <taxon>Lophotrochozoa</taxon>
        <taxon>Mollusca</taxon>
        <taxon>Gastropoda</taxon>
        <taxon>Patellogastropoda</taxon>
        <taxon>Lottioidea</taxon>
        <taxon>Lottiidae</taxon>
        <taxon>Lottia</taxon>
    </lineage>
</organism>
<feature type="domain" description="Heparan sulfate-N-deacetylase N-terminal" evidence="21">
    <location>
        <begin position="108"/>
        <end position="319"/>
    </location>
</feature>
<evidence type="ECO:0000256" key="1">
    <source>
        <dbReference type="ARBA" id="ARBA00004323"/>
    </source>
</evidence>
<dbReference type="GO" id="GO:0000139">
    <property type="term" value="C:Golgi membrane"/>
    <property type="evidence" value="ECO:0007669"/>
    <property type="project" value="UniProtKB-SubCell"/>
</dbReference>
<keyword evidence="11" id="KW-0333">Golgi apparatus</keyword>
<feature type="transmembrane region" description="Helical" evidence="18">
    <location>
        <begin position="42"/>
        <end position="62"/>
    </location>
</feature>
<keyword evidence="6" id="KW-0808">Transferase</keyword>
<evidence type="ECO:0000256" key="5">
    <source>
        <dbReference type="ARBA" id="ARBA00012979"/>
    </source>
</evidence>
<dbReference type="RefSeq" id="XP_009056090.1">
    <property type="nucleotide sequence ID" value="XM_009057842.1"/>
</dbReference>
<evidence type="ECO:0000256" key="6">
    <source>
        <dbReference type="ARBA" id="ARBA00022679"/>
    </source>
</evidence>
<dbReference type="UniPathway" id="UPA00862"/>
<keyword evidence="13" id="KW-1015">Disulfide bond</keyword>
<evidence type="ECO:0000256" key="7">
    <source>
        <dbReference type="ARBA" id="ARBA00022692"/>
    </source>
</evidence>
<dbReference type="GO" id="GO:0015012">
    <property type="term" value="P:heparan sulfate proteoglycan biosynthetic process"/>
    <property type="evidence" value="ECO:0007669"/>
    <property type="project" value="UniProtKB-UniPathway"/>
</dbReference>
<keyword evidence="7 18" id="KW-0812">Transmembrane</keyword>
<keyword evidence="12 18" id="KW-0472">Membrane</keyword>
<proteinExistence type="inferred from homology"/>
<accession>V4A9I8</accession>
<dbReference type="InterPro" id="IPR000863">
    <property type="entry name" value="Sulfotransferase_dom"/>
</dbReference>
<dbReference type="InterPro" id="IPR021930">
    <property type="entry name" value="Heparan_SO4_deacetylase_dom"/>
</dbReference>
<dbReference type="OMA" id="GLKFWLH"/>
<dbReference type="Pfam" id="PF00685">
    <property type="entry name" value="Sulfotransfer_1"/>
    <property type="match status" value="1"/>
</dbReference>
<dbReference type="PANTHER" id="PTHR10605:SF56">
    <property type="entry name" value="BIFUNCTIONAL HEPARAN SULFATE N-DEACETYLASE_N-SULFOTRANSFERASE"/>
    <property type="match status" value="1"/>
</dbReference>
<dbReference type="OrthoDB" id="8958249at2759"/>
<dbReference type="GO" id="GO:0016787">
    <property type="term" value="F:hydrolase activity"/>
    <property type="evidence" value="ECO:0007669"/>
    <property type="project" value="UniProtKB-KW"/>
</dbReference>
<protein>
    <recommendedName>
        <fullName evidence="5">[heparan sulfate]-glucosamine N-sulfotransferase</fullName>
        <ecNumber evidence="5">2.8.2.8</ecNumber>
    </recommendedName>
</protein>
<evidence type="ECO:0000313" key="23">
    <source>
        <dbReference type="Proteomes" id="UP000030746"/>
    </source>
</evidence>
<evidence type="ECO:0000256" key="14">
    <source>
        <dbReference type="ARBA" id="ARBA00023180"/>
    </source>
</evidence>